<dbReference type="PANTHER" id="PTHR22954">
    <property type="entry name" value="RETROVIRAL PROTEASE-RELATED"/>
    <property type="match status" value="1"/>
</dbReference>
<reference evidence="1 2" key="1">
    <citation type="submission" date="2024-06" db="EMBL/GenBank/DDBJ databases">
        <title>A chromosome-level genome assembly of beet webworm, Loxostege sticticalis.</title>
        <authorList>
            <person name="Zhang Y."/>
        </authorList>
    </citation>
    <scope>NUCLEOTIDE SEQUENCE [LARGE SCALE GENOMIC DNA]</scope>
    <source>
        <strain evidence="1">AQ026</strain>
        <tissue evidence="1">Whole body</tissue>
    </source>
</reference>
<organism evidence="1 2">
    <name type="scientific">Loxostege sticticalis</name>
    <name type="common">Beet webworm moth</name>
    <dbReference type="NCBI Taxonomy" id="481309"/>
    <lineage>
        <taxon>Eukaryota</taxon>
        <taxon>Metazoa</taxon>
        <taxon>Ecdysozoa</taxon>
        <taxon>Arthropoda</taxon>
        <taxon>Hexapoda</taxon>
        <taxon>Insecta</taxon>
        <taxon>Pterygota</taxon>
        <taxon>Neoptera</taxon>
        <taxon>Endopterygota</taxon>
        <taxon>Lepidoptera</taxon>
        <taxon>Glossata</taxon>
        <taxon>Ditrysia</taxon>
        <taxon>Pyraloidea</taxon>
        <taxon>Crambidae</taxon>
        <taxon>Pyraustinae</taxon>
        <taxon>Loxostege</taxon>
    </lineage>
</organism>
<keyword evidence="2" id="KW-1185">Reference proteome</keyword>
<evidence type="ECO:0008006" key="3">
    <source>
        <dbReference type="Google" id="ProtNLM"/>
    </source>
</evidence>
<dbReference type="InterPro" id="IPR005312">
    <property type="entry name" value="DUF1759"/>
</dbReference>
<dbReference type="PANTHER" id="PTHR22954:SF3">
    <property type="entry name" value="PROTEIN CBG08539"/>
    <property type="match status" value="1"/>
</dbReference>
<dbReference type="Pfam" id="PF03564">
    <property type="entry name" value="DUF1759"/>
    <property type="match status" value="1"/>
</dbReference>
<dbReference type="EMBL" id="JBEUOH010000018">
    <property type="protein sequence ID" value="KAL0870614.1"/>
    <property type="molecule type" value="Genomic_DNA"/>
</dbReference>
<comment type="caution">
    <text evidence="1">The sequence shown here is derived from an EMBL/GenBank/DDBJ whole genome shotgun (WGS) entry which is preliminary data.</text>
</comment>
<name>A0ABR3HJN5_LOXSC</name>
<proteinExistence type="predicted"/>
<evidence type="ECO:0000313" key="1">
    <source>
        <dbReference type="EMBL" id="KAL0870614.1"/>
    </source>
</evidence>
<evidence type="ECO:0000313" key="2">
    <source>
        <dbReference type="Proteomes" id="UP001549920"/>
    </source>
</evidence>
<accession>A0ABR3HJN5</accession>
<protein>
    <recommendedName>
        <fullName evidence="3">Gag protein</fullName>
    </recommendedName>
</protein>
<gene>
    <name evidence="1" type="ORF">ABMA27_005574</name>
</gene>
<sequence>MEAELSVQMDNQARIVKALANFKKSPKPRITEMYCQTRLENDYMKNDIYDVTEETYIEYKTLLKTSLQMFVKESDRWSDAREKSVPETSNKESFKLPKIVIPNFSGKYTEWITFRDLFMSLIHNNPKLDNVQKMHYLKSSLSGEAEQLLRQIPISEANYERCWSQLKTRYNNKRYLSHFILKRLLSQRNIVVESANALKELIDTTNDCLSGLTNLGIDTANWDIIIIHILCL</sequence>
<dbReference type="Proteomes" id="UP001549920">
    <property type="component" value="Unassembled WGS sequence"/>
</dbReference>